<dbReference type="Proteomes" id="UP000321379">
    <property type="component" value="Unassembled WGS sequence"/>
</dbReference>
<dbReference type="AlphaFoldDB" id="A0A5C8UVC4"/>
<gene>
    <name evidence="1" type="ORF">FVP33_01245</name>
</gene>
<sequence length="83" mass="8711">MPKLHYAGQSFELEASNGAENIVSRIDEALTTGREIVANTKVPTNMVLGVVRLANGNDLVFGFSGSLPIAIESDGPQDSHNGA</sequence>
<evidence type="ECO:0000313" key="1">
    <source>
        <dbReference type="EMBL" id="TXN32285.1"/>
    </source>
</evidence>
<comment type="caution">
    <text evidence="1">The sequence shown here is derived from an EMBL/GenBank/DDBJ whole genome shotgun (WGS) entry which is preliminary data.</text>
</comment>
<organism evidence="1 2">
    <name type="scientific">Lacisediminihabitans profunda</name>
    <dbReference type="NCBI Taxonomy" id="2594790"/>
    <lineage>
        <taxon>Bacteria</taxon>
        <taxon>Bacillati</taxon>
        <taxon>Actinomycetota</taxon>
        <taxon>Actinomycetes</taxon>
        <taxon>Micrococcales</taxon>
        <taxon>Microbacteriaceae</taxon>
        <taxon>Lacisediminihabitans</taxon>
    </lineage>
</organism>
<proteinExistence type="predicted"/>
<evidence type="ECO:0000313" key="2">
    <source>
        <dbReference type="Proteomes" id="UP000321379"/>
    </source>
</evidence>
<reference evidence="1 2" key="1">
    <citation type="submission" date="2019-08" db="EMBL/GenBank/DDBJ databases">
        <title>Bacterial whole genome sequence for Glaciihabitans sp. CHu50b-6-2.</title>
        <authorList>
            <person name="Jin L."/>
        </authorList>
    </citation>
    <scope>NUCLEOTIDE SEQUENCE [LARGE SCALE GENOMIC DNA]</scope>
    <source>
        <strain evidence="1 2">CHu50b-6-2</strain>
    </source>
</reference>
<dbReference type="EMBL" id="VRMG01000003">
    <property type="protein sequence ID" value="TXN32285.1"/>
    <property type="molecule type" value="Genomic_DNA"/>
</dbReference>
<protein>
    <submittedName>
        <fullName evidence="1">Uncharacterized protein</fullName>
    </submittedName>
</protein>
<dbReference type="RefSeq" id="WP_147781832.1">
    <property type="nucleotide sequence ID" value="NZ_VRMG01000003.1"/>
</dbReference>
<name>A0A5C8UVC4_9MICO</name>
<keyword evidence="2" id="KW-1185">Reference proteome</keyword>
<accession>A0A5C8UVC4</accession>